<proteinExistence type="predicted"/>
<gene>
    <name evidence="1" type="ORF">NB063_16580</name>
</gene>
<sequence length="77" mass="8672">MKTTWPATVNTQKNEIRAINQLADAVMVTYYPLNNDFTVRPPSVIGNEPDQLVQIAGDRSVYLLEVGYPRGRDSKSF</sequence>
<protein>
    <submittedName>
        <fullName evidence="1">Uncharacterized protein</fullName>
    </submittedName>
</protein>
<dbReference type="EMBL" id="JAMQBK010000043">
    <property type="protein sequence ID" value="MCM2372224.1"/>
    <property type="molecule type" value="Genomic_DNA"/>
</dbReference>
<accession>A0ABT0U5M7</accession>
<organism evidence="1 2">
    <name type="scientific">Aporhodopirellula aestuarii</name>
    <dbReference type="NCBI Taxonomy" id="2950107"/>
    <lineage>
        <taxon>Bacteria</taxon>
        <taxon>Pseudomonadati</taxon>
        <taxon>Planctomycetota</taxon>
        <taxon>Planctomycetia</taxon>
        <taxon>Pirellulales</taxon>
        <taxon>Pirellulaceae</taxon>
        <taxon>Aporhodopirellula</taxon>
    </lineage>
</organism>
<evidence type="ECO:0000313" key="2">
    <source>
        <dbReference type="Proteomes" id="UP001202961"/>
    </source>
</evidence>
<keyword evidence="2" id="KW-1185">Reference proteome</keyword>
<evidence type="ECO:0000313" key="1">
    <source>
        <dbReference type="EMBL" id="MCM2372224.1"/>
    </source>
</evidence>
<reference evidence="1 2" key="1">
    <citation type="journal article" date="2022" name="Syst. Appl. Microbiol.">
        <title>Rhodopirellula aestuarii sp. nov., a novel member of the genus Rhodopirellula isolated from brackish sediments collected in the Tagus River estuary, Portugal.</title>
        <authorList>
            <person name="Vitorino I.R."/>
            <person name="Klimek D."/>
            <person name="Calusinska M."/>
            <person name="Lobo-da-Cunha A."/>
            <person name="Vasconcelos V."/>
            <person name="Lage O.M."/>
        </authorList>
    </citation>
    <scope>NUCLEOTIDE SEQUENCE [LARGE SCALE GENOMIC DNA]</scope>
    <source>
        <strain evidence="1 2">ICT_H3.1</strain>
    </source>
</reference>
<comment type="caution">
    <text evidence="1">The sequence shown here is derived from an EMBL/GenBank/DDBJ whole genome shotgun (WGS) entry which is preliminary data.</text>
</comment>
<name>A0ABT0U5M7_9BACT</name>
<dbReference type="Proteomes" id="UP001202961">
    <property type="component" value="Unassembled WGS sequence"/>
</dbReference>
<dbReference type="RefSeq" id="WP_250929859.1">
    <property type="nucleotide sequence ID" value="NZ_JAMQBK010000043.1"/>
</dbReference>